<feature type="region of interest" description="Disordered" evidence="1">
    <location>
        <begin position="440"/>
        <end position="494"/>
    </location>
</feature>
<name>W5Y4N9_9CORY</name>
<dbReference type="InterPro" id="IPR001932">
    <property type="entry name" value="PPM-type_phosphatase-like_dom"/>
</dbReference>
<dbReference type="KEGG" id="cvt:B843_00235"/>
<evidence type="ECO:0000313" key="4">
    <source>
        <dbReference type="EMBL" id="AHI21443.1"/>
    </source>
</evidence>
<keyword evidence="2" id="KW-0812">Transmembrane</keyword>
<dbReference type="SMART" id="SM00332">
    <property type="entry name" value="PP2Cc"/>
    <property type="match status" value="1"/>
</dbReference>
<evidence type="ECO:0000313" key="5">
    <source>
        <dbReference type="Proteomes" id="UP000019222"/>
    </source>
</evidence>
<feature type="domain" description="PPM-type phosphatase" evidence="3">
    <location>
        <begin position="5"/>
        <end position="234"/>
    </location>
</feature>
<protein>
    <submittedName>
        <fullName evidence="4">Putative serine/threonine protein phosphatase</fullName>
    </submittedName>
</protein>
<evidence type="ECO:0000259" key="3">
    <source>
        <dbReference type="PROSITE" id="PS51746"/>
    </source>
</evidence>
<dbReference type="EMBL" id="CP004353">
    <property type="protein sequence ID" value="AHI21443.1"/>
    <property type="molecule type" value="Genomic_DNA"/>
</dbReference>
<dbReference type="AlphaFoldDB" id="W5Y4N9"/>
<dbReference type="HOGENOM" id="CLU_025431_0_0_11"/>
<keyword evidence="5" id="KW-1185">Reference proteome</keyword>
<feature type="transmembrane region" description="Helical" evidence="2">
    <location>
        <begin position="315"/>
        <end position="335"/>
    </location>
</feature>
<dbReference type="RefSeq" id="WP_025251521.1">
    <property type="nucleotide sequence ID" value="NZ_CP004353.1"/>
</dbReference>
<evidence type="ECO:0000256" key="2">
    <source>
        <dbReference type="SAM" id="Phobius"/>
    </source>
</evidence>
<feature type="region of interest" description="Disordered" evidence="1">
    <location>
        <begin position="280"/>
        <end position="307"/>
    </location>
</feature>
<gene>
    <name evidence="4" type="ORF">B843_00235</name>
</gene>
<dbReference type="PATRIC" id="fig|1224164.3.peg.47"/>
<feature type="region of interest" description="Disordered" evidence="1">
    <location>
        <begin position="250"/>
        <end position="269"/>
    </location>
</feature>
<feature type="compositionally biased region" description="Low complexity" evidence="1">
    <location>
        <begin position="446"/>
        <end position="472"/>
    </location>
</feature>
<feature type="compositionally biased region" description="Polar residues" evidence="1">
    <location>
        <begin position="473"/>
        <end position="487"/>
    </location>
</feature>
<keyword evidence="2" id="KW-1133">Transmembrane helix</keyword>
<dbReference type="Pfam" id="PF13672">
    <property type="entry name" value="PP2C_2"/>
    <property type="match status" value="1"/>
</dbReference>
<dbReference type="STRING" id="1224164.B843_00235"/>
<dbReference type="Proteomes" id="UP000019222">
    <property type="component" value="Chromosome"/>
</dbReference>
<dbReference type="PROSITE" id="PS51746">
    <property type="entry name" value="PPM_2"/>
    <property type="match status" value="1"/>
</dbReference>
<sequence length="494" mass="52165">MLKLNFAVASDRGLVRGNNEDSAYAGPYLLALADGMGGHAAGEIASQLMINHIMRLDADPEDNDMLALLGSVAEDANRAIAEGVREAPETDGMGTTLTALMFNGSEFGMCHVGDSRGYRLRDGKLEQITVDDTYVQSLVERGELDPEDISTHPRRSLILKAYTGRPVEPTLKSLDARVGDRLLLCSDGLSDPVTASTIEQTLRNGTPQEAAFRLVELALRSGGPDNVTVVIADVVDGDSPDIELPTVAVTAGALNGEQPEDPRPDTAAGRAAMAIQARQSRVIPPEPTAQASSSEGASAVTGPKPEKKKSAGKRIAVVVAVLAVLALIAGGLVWFKSSLNDTYYVTTDGEELVIEQGSDIEILGKKLHQTYQRACLDESDNITLVDPNSTQPCHRFTLSDLKESARSQVTSLPEGTYDEVQQQMQRLASEALPICVTREAQPSATPSASPGANPSEAPASSAAAEPSASTSEQTPPKNAPGDQSTPGVNCREVN</sequence>
<dbReference type="SMART" id="SM00331">
    <property type="entry name" value="PP2C_SIG"/>
    <property type="match status" value="1"/>
</dbReference>
<keyword evidence="2" id="KW-0472">Membrane</keyword>
<dbReference type="Gene3D" id="3.60.40.10">
    <property type="entry name" value="PPM-type phosphatase domain"/>
    <property type="match status" value="1"/>
</dbReference>
<dbReference type="CDD" id="cd00143">
    <property type="entry name" value="PP2Cc"/>
    <property type="match status" value="1"/>
</dbReference>
<dbReference type="eggNOG" id="COG0631">
    <property type="taxonomic scope" value="Bacteria"/>
</dbReference>
<organism evidence="4 5">
    <name type="scientific">Corynebacterium vitaeruminis DSM 20294</name>
    <dbReference type="NCBI Taxonomy" id="1224164"/>
    <lineage>
        <taxon>Bacteria</taxon>
        <taxon>Bacillati</taxon>
        <taxon>Actinomycetota</taxon>
        <taxon>Actinomycetes</taxon>
        <taxon>Mycobacteriales</taxon>
        <taxon>Corynebacteriaceae</taxon>
        <taxon>Corynebacterium</taxon>
    </lineage>
</organism>
<dbReference type="InterPro" id="IPR036457">
    <property type="entry name" value="PPM-type-like_dom_sf"/>
</dbReference>
<accession>W5Y4N9</accession>
<reference evidence="4 5" key="1">
    <citation type="submission" date="2013-02" db="EMBL/GenBank/DDBJ databases">
        <title>The complete genome sequence of Corynebacterium vitaeruminis DSM 20294.</title>
        <authorList>
            <person name="Ruckert C."/>
            <person name="Albersmeier A."/>
            <person name="Kalinowski J."/>
        </authorList>
    </citation>
    <scope>NUCLEOTIDE SEQUENCE [LARGE SCALE GENOMIC DNA]</scope>
    <source>
        <strain evidence="5">ATCC 10234</strain>
    </source>
</reference>
<evidence type="ECO:0000256" key="1">
    <source>
        <dbReference type="SAM" id="MobiDB-lite"/>
    </source>
</evidence>
<dbReference type="SUPFAM" id="SSF81606">
    <property type="entry name" value="PP2C-like"/>
    <property type="match status" value="1"/>
</dbReference>
<proteinExistence type="predicted"/>